<protein>
    <submittedName>
        <fullName evidence="1">Uncharacterized protein</fullName>
    </submittedName>
</protein>
<sequence length="49" mass="5444">SLLSRWNKDSSVLSPHMLVRSTSRTLKSGHASLGSFQGRLFYLADSFDS</sequence>
<reference evidence="1" key="2">
    <citation type="submission" date="2016-06" db="EMBL/GenBank/DDBJ databases">
        <title>The genome of a short-lived fish provides insights into sex chromosome evolution and the genetic control of aging.</title>
        <authorList>
            <person name="Reichwald K."/>
            <person name="Felder M."/>
            <person name="Petzold A."/>
            <person name="Koch P."/>
            <person name="Groth M."/>
            <person name="Platzer M."/>
        </authorList>
    </citation>
    <scope>NUCLEOTIDE SEQUENCE</scope>
    <source>
        <tissue evidence="1">Brain</tissue>
    </source>
</reference>
<evidence type="ECO:0000313" key="1">
    <source>
        <dbReference type="EMBL" id="SBR65266.1"/>
    </source>
</evidence>
<accession>A0A1A8N8S3</accession>
<name>A0A1A8N8S3_9TELE</name>
<feature type="non-terminal residue" evidence="1">
    <location>
        <position position="1"/>
    </location>
</feature>
<proteinExistence type="predicted"/>
<dbReference type="AlphaFoldDB" id="A0A1A8N8S3"/>
<dbReference type="EMBL" id="HAEH01000631">
    <property type="protein sequence ID" value="SBR65266.1"/>
    <property type="molecule type" value="Transcribed_RNA"/>
</dbReference>
<reference evidence="1" key="1">
    <citation type="submission" date="2016-05" db="EMBL/GenBank/DDBJ databases">
        <authorList>
            <person name="Lavstsen T."/>
            <person name="Jespersen J.S."/>
        </authorList>
    </citation>
    <scope>NUCLEOTIDE SEQUENCE</scope>
    <source>
        <tissue evidence="1">Brain</tissue>
    </source>
</reference>
<organism evidence="1">
    <name type="scientific">Nothobranchius rachovii</name>
    <name type="common">bluefin notho</name>
    <dbReference type="NCBI Taxonomy" id="451742"/>
    <lineage>
        <taxon>Eukaryota</taxon>
        <taxon>Metazoa</taxon>
        <taxon>Chordata</taxon>
        <taxon>Craniata</taxon>
        <taxon>Vertebrata</taxon>
        <taxon>Euteleostomi</taxon>
        <taxon>Actinopterygii</taxon>
        <taxon>Neopterygii</taxon>
        <taxon>Teleostei</taxon>
        <taxon>Neoteleostei</taxon>
        <taxon>Acanthomorphata</taxon>
        <taxon>Ovalentaria</taxon>
        <taxon>Atherinomorphae</taxon>
        <taxon>Cyprinodontiformes</taxon>
        <taxon>Nothobranchiidae</taxon>
        <taxon>Nothobranchius</taxon>
    </lineage>
</organism>
<gene>
    <name evidence="1" type="primary">BX537277.1</name>
</gene>